<dbReference type="InterPro" id="IPR058625">
    <property type="entry name" value="MdtA-like_BSH"/>
</dbReference>
<feature type="domain" description="YknX-like beta-barrel" evidence="9">
    <location>
        <begin position="209"/>
        <end position="284"/>
    </location>
</feature>
<organism evidence="10 11">
    <name type="scientific">Parapedobacter defluvii</name>
    <dbReference type="NCBI Taxonomy" id="2045106"/>
    <lineage>
        <taxon>Bacteria</taxon>
        <taxon>Pseudomonadati</taxon>
        <taxon>Bacteroidota</taxon>
        <taxon>Sphingobacteriia</taxon>
        <taxon>Sphingobacteriales</taxon>
        <taxon>Sphingobacteriaceae</taxon>
        <taxon>Parapedobacter</taxon>
    </lineage>
</organism>
<evidence type="ECO:0000313" key="10">
    <source>
        <dbReference type="EMBL" id="GGC31228.1"/>
    </source>
</evidence>
<feature type="region of interest" description="Disordered" evidence="4">
    <location>
        <begin position="375"/>
        <end position="405"/>
    </location>
</feature>
<dbReference type="Gene3D" id="2.40.50.100">
    <property type="match status" value="2"/>
</dbReference>
<feature type="domain" description="Multidrug resistance protein MdtA-like C-terminal permuted SH3" evidence="8">
    <location>
        <begin position="325"/>
        <end position="369"/>
    </location>
</feature>
<evidence type="ECO:0000259" key="6">
    <source>
        <dbReference type="Pfam" id="PF25876"/>
    </source>
</evidence>
<protein>
    <submittedName>
        <fullName evidence="10">Hemolysin D</fullName>
    </submittedName>
</protein>
<sequence>MTKQKVILMSAVIGIAALTVFLYFRMTGKREVVQLETTVPTKGPVARIITSTGTVQPVDTVAVGTQISGIISAIYTDYNAEVTQGQLLAELDPTLMQANVDQLKASLEQAKSNLEYETANFGRQEELYRVGAISKANYDIARNSYQVAKTSIANIQAQLKAANQNLAFTKIYSPINGVVLNRSVSVGQTVAASFNTPTLFSLAKDITKMQVQAKVDEADIGEVAAGQRVTFTVDAFVDDVFEGNVSEVRLQPTTSSNVVTYTTIIETNNDDMKLKPGMTATVTVYTQEAKDALLIPVAALKFVPDPQVLGPNYRIVPEGNGPVGNGSGEKVWIVKGNTVVERPITTGINDNTVVQVLSGLTPQDSVVTGVATGAAAGSGNGATGTGSPFMPRPPARRSSSGGRGG</sequence>
<keyword evidence="5" id="KW-0812">Transmembrane</keyword>
<feature type="domain" description="Multidrug resistance protein MdtA-like alpha-helical hairpin" evidence="6">
    <location>
        <begin position="100"/>
        <end position="169"/>
    </location>
</feature>
<evidence type="ECO:0000256" key="2">
    <source>
        <dbReference type="ARBA" id="ARBA00009477"/>
    </source>
</evidence>
<evidence type="ECO:0000256" key="5">
    <source>
        <dbReference type="SAM" id="Phobius"/>
    </source>
</evidence>
<comment type="subcellular location">
    <subcellularLocation>
        <location evidence="1">Cell envelope</location>
    </subcellularLocation>
</comment>
<reference evidence="11" key="1">
    <citation type="journal article" date="2019" name="Int. J. Syst. Evol. Microbiol.">
        <title>The Global Catalogue of Microorganisms (GCM) 10K type strain sequencing project: providing services to taxonomists for standard genome sequencing and annotation.</title>
        <authorList>
            <consortium name="The Broad Institute Genomics Platform"/>
            <consortium name="The Broad Institute Genome Sequencing Center for Infectious Disease"/>
            <person name="Wu L."/>
            <person name="Ma J."/>
        </authorList>
    </citation>
    <scope>NUCLEOTIDE SEQUENCE [LARGE SCALE GENOMIC DNA]</scope>
    <source>
        <strain evidence="11">CGMCC 1.15342</strain>
    </source>
</reference>
<dbReference type="InterPro" id="IPR006143">
    <property type="entry name" value="RND_pump_MFP"/>
</dbReference>
<name>A0ABQ1LX16_9SPHI</name>
<comment type="similarity">
    <text evidence="2">Belongs to the membrane fusion protein (MFP) (TC 8.A.1) family.</text>
</comment>
<keyword evidence="11" id="KW-1185">Reference proteome</keyword>
<evidence type="ECO:0000313" key="11">
    <source>
        <dbReference type="Proteomes" id="UP000597338"/>
    </source>
</evidence>
<dbReference type="Pfam" id="PF25967">
    <property type="entry name" value="RND-MFP_C"/>
    <property type="match status" value="1"/>
</dbReference>
<feature type="domain" description="Multidrug resistance protein MdtA-like barrel-sandwich hybrid" evidence="7">
    <location>
        <begin position="60"/>
        <end position="197"/>
    </location>
</feature>
<evidence type="ECO:0000259" key="8">
    <source>
        <dbReference type="Pfam" id="PF25967"/>
    </source>
</evidence>
<dbReference type="InterPro" id="IPR058636">
    <property type="entry name" value="Beta-barrel_YknX"/>
</dbReference>
<dbReference type="SUPFAM" id="SSF111369">
    <property type="entry name" value="HlyD-like secretion proteins"/>
    <property type="match status" value="1"/>
</dbReference>
<keyword evidence="5" id="KW-0472">Membrane</keyword>
<dbReference type="Gene3D" id="2.40.420.20">
    <property type="match status" value="1"/>
</dbReference>
<comment type="caution">
    <text evidence="10">The sequence shown here is derived from an EMBL/GenBank/DDBJ whole genome shotgun (WGS) entry which is preliminary data.</text>
</comment>
<dbReference type="Proteomes" id="UP000597338">
    <property type="component" value="Unassembled WGS sequence"/>
</dbReference>
<evidence type="ECO:0000256" key="3">
    <source>
        <dbReference type="ARBA" id="ARBA00022448"/>
    </source>
</evidence>
<dbReference type="Pfam" id="PF25990">
    <property type="entry name" value="Beta-barrel_YknX"/>
    <property type="match status" value="1"/>
</dbReference>
<proteinExistence type="inferred from homology"/>
<dbReference type="InterPro" id="IPR058624">
    <property type="entry name" value="MdtA-like_HH"/>
</dbReference>
<feature type="compositionally biased region" description="Low complexity" evidence="4">
    <location>
        <begin position="396"/>
        <end position="405"/>
    </location>
</feature>
<keyword evidence="5" id="KW-1133">Transmembrane helix</keyword>
<feature type="transmembrane region" description="Helical" evidence="5">
    <location>
        <begin position="6"/>
        <end position="24"/>
    </location>
</feature>
<evidence type="ECO:0000259" key="7">
    <source>
        <dbReference type="Pfam" id="PF25917"/>
    </source>
</evidence>
<keyword evidence="3" id="KW-0813">Transport</keyword>
<dbReference type="NCBIfam" id="TIGR01730">
    <property type="entry name" value="RND_mfp"/>
    <property type="match status" value="1"/>
</dbReference>
<evidence type="ECO:0000256" key="4">
    <source>
        <dbReference type="SAM" id="MobiDB-lite"/>
    </source>
</evidence>
<dbReference type="Pfam" id="PF25876">
    <property type="entry name" value="HH_MFP_RND"/>
    <property type="match status" value="1"/>
</dbReference>
<dbReference type="PANTHER" id="PTHR30469">
    <property type="entry name" value="MULTIDRUG RESISTANCE PROTEIN MDTA"/>
    <property type="match status" value="1"/>
</dbReference>
<dbReference type="EMBL" id="BMIK01000007">
    <property type="protein sequence ID" value="GGC31228.1"/>
    <property type="molecule type" value="Genomic_DNA"/>
</dbReference>
<dbReference type="PANTHER" id="PTHR30469:SF33">
    <property type="entry name" value="SLR1207 PROTEIN"/>
    <property type="match status" value="1"/>
</dbReference>
<evidence type="ECO:0000256" key="1">
    <source>
        <dbReference type="ARBA" id="ARBA00004196"/>
    </source>
</evidence>
<evidence type="ECO:0000259" key="9">
    <source>
        <dbReference type="Pfam" id="PF25990"/>
    </source>
</evidence>
<dbReference type="InterPro" id="IPR058627">
    <property type="entry name" value="MdtA-like_C"/>
</dbReference>
<accession>A0ABQ1LX16</accession>
<gene>
    <name evidence="10" type="ORF">GCM10011386_24050</name>
</gene>
<dbReference type="Pfam" id="PF25917">
    <property type="entry name" value="BSH_RND"/>
    <property type="match status" value="1"/>
</dbReference>
<dbReference type="Gene3D" id="2.40.30.170">
    <property type="match status" value="1"/>
</dbReference>
<dbReference type="RefSeq" id="WP_188750986.1">
    <property type="nucleotide sequence ID" value="NZ_BMIK01000007.1"/>
</dbReference>